<proteinExistence type="predicted"/>
<evidence type="ECO:0000313" key="1">
    <source>
        <dbReference type="EMBL" id="KKL84367.1"/>
    </source>
</evidence>
<dbReference type="EMBL" id="LAZR01021716">
    <property type="protein sequence ID" value="KKL84367.1"/>
    <property type="molecule type" value="Genomic_DNA"/>
</dbReference>
<dbReference type="AlphaFoldDB" id="A0A0F9IAC9"/>
<organism evidence="1">
    <name type="scientific">marine sediment metagenome</name>
    <dbReference type="NCBI Taxonomy" id="412755"/>
    <lineage>
        <taxon>unclassified sequences</taxon>
        <taxon>metagenomes</taxon>
        <taxon>ecological metagenomes</taxon>
    </lineage>
</organism>
<gene>
    <name evidence="1" type="ORF">LCGC14_1965450</name>
</gene>
<comment type="caution">
    <text evidence="1">The sequence shown here is derived from an EMBL/GenBank/DDBJ whole genome shotgun (WGS) entry which is preliminary data.</text>
</comment>
<protein>
    <submittedName>
        <fullName evidence="1">Uncharacterized protein</fullName>
    </submittedName>
</protein>
<dbReference type="SUPFAM" id="SSF63825">
    <property type="entry name" value="YWTD domain"/>
    <property type="match status" value="1"/>
</dbReference>
<reference evidence="1" key="1">
    <citation type="journal article" date="2015" name="Nature">
        <title>Complex archaea that bridge the gap between prokaryotes and eukaryotes.</title>
        <authorList>
            <person name="Spang A."/>
            <person name="Saw J.H."/>
            <person name="Jorgensen S.L."/>
            <person name="Zaremba-Niedzwiedzka K."/>
            <person name="Martijn J."/>
            <person name="Lind A.E."/>
            <person name="van Eijk R."/>
            <person name="Schleper C."/>
            <person name="Guy L."/>
            <person name="Ettema T.J."/>
        </authorList>
    </citation>
    <scope>NUCLEOTIDE SEQUENCE</scope>
</reference>
<sequence length="362" mass="41156">AGTVAPGSYVFNRMDPASWENAAKPDQANTKKFIADLPVNQWTAFEFPKYAPGATNRWGTTAYDTDRHQLLFWGGGHATSQENDVAHFSVRGGFWTIGYHPDDPIERVYATQPTPISFNNRVHVPVHAYKAYCYDPTAKLMFYFDRAYNPLVREWQPKPFAGLSHRGPMRSHMEATPKGAVVYSDRGLFRFDAKAGKWRKLPWTGASFGRIWCDGHGLCYDSKRDCLWLANDKTIVRYDMATGQATKVQVKKPKAIGKWLFGGEEVYLPEADLILRMDLLARPDGSLSNAAWSPVDGKFYWLDLKFVAGGKPVQFKRAPFRWHDAMHYDAKLKLLLINNSSARRVWVMKPDLQAAKKEEIAE</sequence>
<name>A0A0F9IAC9_9ZZZZ</name>
<accession>A0A0F9IAC9</accession>
<feature type="non-terminal residue" evidence="1">
    <location>
        <position position="1"/>
    </location>
</feature>